<gene>
    <name evidence="11" type="ORF">ALAG00032_LOCUS9912</name>
</gene>
<evidence type="ECO:0000256" key="9">
    <source>
        <dbReference type="RuleBase" id="RU000488"/>
    </source>
</evidence>
<dbReference type="InterPro" id="IPR044712">
    <property type="entry name" value="SLC25A32-like"/>
</dbReference>
<name>A0A7S3K0W9_9STRA</name>
<evidence type="ECO:0000256" key="5">
    <source>
        <dbReference type="ARBA" id="ARBA00022737"/>
    </source>
</evidence>
<dbReference type="PANTHER" id="PTHR45683">
    <property type="entry name" value="MITOCHONDRIAL NICOTINAMIDE ADENINE DINUCLEOTIDE TRANSPORTER 1-RELATED-RELATED"/>
    <property type="match status" value="1"/>
</dbReference>
<proteinExistence type="inferred from homology"/>
<reference evidence="11" key="1">
    <citation type="submission" date="2021-01" db="EMBL/GenBank/DDBJ databases">
        <authorList>
            <person name="Corre E."/>
            <person name="Pelletier E."/>
            <person name="Niang G."/>
            <person name="Scheremetjew M."/>
            <person name="Finn R."/>
            <person name="Kale V."/>
            <person name="Holt S."/>
            <person name="Cochrane G."/>
            <person name="Meng A."/>
            <person name="Brown T."/>
            <person name="Cohen L."/>
        </authorList>
    </citation>
    <scope>NUCLEOTIDE SEQUENCE</scope>
    <source>
        <strain evidence="11">CCMP1510</strain>
    </source>
</reference>
<feature type="repeat" description="Solcar" evidence="8">
    <location>
        <begin position="187"/>
        <end position="284"/>
    </location>
</feature>
<evidence type="ECO:0000256" key="4">
    <source>
        <dbReference type="ARBA" id="ARBA00022692"/>
    </source>
</evidence>
<protein>
    <recommendedName>
        <fullName evidence="12">Mitochondrial carrier protein</fullName>
    </recommendedName>
</protein>
<feature type="transmembrane region" description="Helical" evidence="10">
    <location>
        <begin position="62"/>
        <end position="86"/>
    </location>
</feature>
<dbReference type="AlphaFoldDB" id="A0A7S3K0W9"/>
<accession>A0A7S3K0W9</accession>
<evidence type="ECO:0000256" key="3">
    <source>
        <dbReference type="ARBA" id="ARBA00022448"/>
    </source>
</evidence>
<evidence type="ECO:0008006" key="12">
    <source>
        <dbReference type="Google" id="ProtNLM"/>
    </source>
</evidence>
<evidence type="ECO:0000256" key="1">
    <source>
        <dbReference type="ARBA" id="ARBA00004141"/>
    </source>
</evidence>
<dbReference type="GO" id="GO:0006862">
    <property type="term" value="P:nucleotide transport"/>
    <property type="evidence" value="ECO:0007669"/>
    <property type="project" value="InterPro"/>
</dbReference>
<comment type="subcellular location">
    <subcellularLocation>
        <location evidence="1">Membrane</location>
        <topology evidence="1">Multi-pass membrane protein</topology>
    </subcellularLocation>
</comment>
<keyword evidence="7 8" id="KW-0472">Membrane</keyword>
<keyword evidence="3 9" id="KW-0813">Transport</keyword>
<dbReference type="PROSITE" id="PS50920">
    <property type="entry name" value="SOLCAR"/>
    <property type="match status" value="3"/>
</dbReference>
<dbReference type="Gene3D" id="1.50.40.10">
    <property type="entry name" value="Mitochondrial carrier domain"/>
    <property type="match status" value="2"/>
</dbReference>
<organism evidence="11">
    <name type="scientific">Aureoumbra lagunensis</name>
    <dbReference type="NCBI Taxonomy" id="44058"/>
    <lineage>
        <taxon>Eukaryota</taxon>
        <taxon>Sar</taxon>
        <taxon>Stramenopiles</taxon>
        <taxon>Ochrophyta</taxon>
        <taxon>Pelagophyceae</taxon>
        <taxon>Pelagomonadales</taxon>
        <taxon>Aureoumbra</taxon>
    </lineage>
</organism>
<evidence type="ECO:0000256" key="7">
    <source>
        <dbReference type="ARBA" id="ARBA00023136"/>
    </source>
</evidence>
<feature type="transmembrane region" description="Helical" evidence="10">
    <location>
        <begin position="153"/>
        <end position="175"/>
    </location>
</feature>
<sequence>MTQSKKRPISHSIAAFGASSVATLITYPLDVVKVRFQIDRTKGALPSILSQTSSIVHKEGLFILWSGIFPALIASGISWSGFFYFYEVAKKRWSPERSGMIRDAAASVEAGSIMVLITNPIWLIKTRLQLPNSPYLGFLDAFTRIIQEEGIRALYRGVVPALLLTSHGVIQLTIYEELKRFREPSGSTAGLALVYGSIAKLSAALITYPYQVVKTRVQQRYTNPNSKYAYDLPAGELARTIRCIRDTWQVEGFRGFLKGCWPNSLRVIPNAGITFWVYEMIVRRLPSS</sequence>
<keyword evidence="4 8" id="KW-0812">Transmembrane</keyword>
<dbReference type="GO" id="GO:0016020">
    <property type="term" value="C:membrane"/>
    <property type="evidence" value="ECO:0007669"/>
    <property type="project" value="UniProtKB-SubCell"/>
</dbReference>
<dbReference type="EMBL" id="HBIJ01014781">
    <property type="protein sequence ID" value="CAE0369149.1"/>
    <property type="molecule type" value="Transcribed_RNA"/>
</dbReference>
<feature type="repeat" description="Solcar" evidence="8">
    <location>
        <begin position="98"/>
        <end position="181"/>
    </location>
</feature>
<keyword evidence="6 10" id="KW-1133">Transmembrane helix</keyword>
<feature type="transmembrane region" description="Helical" evidence="10">
    <location>
        <begin position="12"/>
        <end position="29"/>
    </location>
</feature>
<dbReference type="InterPro" id="IPR018108">
    <property type="entry name" value="MCP_transmembrane"/>
</dbReference>
<dbReference type="GO" id="GO:0055085">
    <property type="term" value="P:transmembrane transport"/>
    <property type="evidence" value="ECO:0007669"/>
    <property type="project" value="InterPro"/>
</dbReference>
<evidence type="ECO:0000256" key="2">
    <source>
        <dbReference type="ARBA" id="ARBA00006375"/>
    </source>
</evidence>
<dbReference type="Pfam" id="PF00153">
    <property type="entry name" value="Mito_carr"/>
    <property type="match status" value="3"/>
</dbReference>
<evidence type="ECO:0000256" key="6">
    <source>
        <dbReference type="ARBA" id="ARBA00022989"/>
    </source>
</evidence>
<dbReference type="SUPFAM" id="SSF103506">
    <property type="entry name" value="Mitochondrial carrier"/>
    <property type="match status" value="1"/>
</dbReference>
<dbReference type="InterPro" id="IPR023395">
    <property type="entry name" value="MCP_dom_sf"/>
</dbReference>
<feature type="transmembrane region" description="Helical" evidence="10">
    <location>
        <begin position="187"/>
        <end position="210"/>
    </location>
</feature>
<evidence type="ECO:0000313" key="11">
    <source>
        <dbReference type="EMBL" id="CAE0369149.1"/>
    </source>
</evidence>
<keyword evidence="5" id="KW-0677">Repeat</keyword>
<comment type="similarity">
    <text evidence="2 9">Belongs to the mitochondrial carrier (TC 2.A.29) family.</text>
</comment>
<feature type="repeat" description="Solcar" evidence="8">
    <location>
        <begin position="6"/>
        <end position="92"/>
    </location>
</feature>
<evidence type="ECO:0000256" key="10">
    <source>
        <dbReference type="SAM" id="Phobius"/>
    </source>
</evidence>
<evidence type="ECO:0000256" key="8">
    <source>
        <dbReference type="PROSITE-ProRule" id="PRU00282"/>
    </source>
</evidence>